<organism evidence="2 3">
    <name type="scientific">Hymenobacter ruricola</name>
    <dbReference type="NCBI Taxonomy" id="2791023"/>
    <lineage>
        <taxon>Bacteria</taxon>
        <taxon>Pseudomonadati</taxon>
        <taxon>Bacteroidota</taxon>
        <taxon>Cytophagia</taxon>
        <taxon>Cytophagales</taxon>
        <taxon>Hymenobacteraceae</taxon>
        <taxon>Hymenobacter</taxon>
    </lineage>
</organism>
<evidence type="ECO:0000313" key="3">
    <source>
        <dbReference type="Proteomes" id="UP000618931"/>
    </source>
</evidence>
<dbReference type="Proteomes" id="UP000618931">
    <property type="component" value="Unassembled WGS sequence"/>
</dbReference>
<dbReference type="RefSeq" id="WP_196295428.1">
    <property type="nucleotide sequence ID" value="NZ_JADQDM010000021.1"/>
</dbReference>
<accession>A0ABS0IAN6</accession>
<proteinExistence type="predicted"/>
<sequence>MHFHAYHRSPDAAPAGDAAAPAPKKKGRATRFLPTTEVGITALATAVAPAYAAGAAANAALGLMWMPPATFTALAAELATHLDTANVTKADVSPNAEAIDRLDAEINQRLGNVRTYLEAQYEDADDATVRGYLPALGFRLQHGSYVFPKGQQDRLNALTTLLTGLAKHGLKTKKYGLAYWTAMRDDYRTALATAGNAAGAVSTVVDTKNELLDQVTEVLRAIYYLLRAQYPKTWKAKLRAYGYQEEGY</sequence>
<gene>
    <name evidence="2" type="ORF">I2H31_23105</name>
</gene>
<feature type="compositionally biased region" description="Low complexity" evidence="1">
    <location>
        <begin position="11"/>
        <end position="22"/>
    </location>
</feature>
<protein>
    <submittedName>
        <fullName evidence="2">Uncharacterized protein</fullName>
    </submittedName>
</protein>
<dbReference type="EMBL" id="JADQDM010000021">
    <property type="protein sequence ID" value="MBF9224010.1"/>
    <property type="molecule type" value="Genomic_DNA"/>
</dbReference>
<keyword evidence="3" id="KW-1185">Reference proteome</keyword>
<reference evidence="2 3" key="1">
    <citation type="submission" date="2020-11" db="EMBL/GenBank/DDBJ databases">
        <authorList>
            <person name="Kim M.K."/>
        </authorList>
    </citation>
    <scope>NUCLEOTIDE SEQUENCE [LARGE SCALE GENOMIC DNA]</scope>
    <source>
        <strain evidence="2 3">BT662</strain>
    </source>
</reference>
<feature type="region of interest" description="Disordered" evidence="1">
    <location>
        <begin position="1"/>
        <end position="30"/>
    </location>
</feature>
<evidence type="ECO:0000313" key="2">
    <source>
        <dbReference type="EMBL" id="MBF9224010.1"/>
    </source>
</evidence>
<comment type="caution">
    <text evidence="2">The sequence shown here is derived from an EMBL/GenBank/DDBJ whole genome shotgun (WGS) entry which is preliminary data.</text>
</comment>
<evidence type="ECO:0000256" key="1">
    <source>
        <dbReference type="SAM" id="MobiDB-lite"/>
    </source>
</evidence>
<name>A0ABS0IAN6_9BACT</name>